<sequence length="201" mass="20753">MTSILFTTVLCTAIQPILSQILGNGLNGALPIANGGNGGSQTCCCCTIQQQPQPMVTAAAPIVQQPIVARPVVLNTCCPCPQTQPQPQPLPAPAPSVPEIKNIFVHMPVQTTTRRPTNIYIHLPNRGVGGVGRGGPGMPMPLPIPFPIGGGGIGGQYQFLQPGTYYSGASATTATPIGVPDIVRGPCGETIIPLYNPPSSK</sequence>
<gene>
    <name evidence="2" type="ORF">CYNAS_LOCUS15958</name>
</gene>
<proteinExistence type="predicted"/>
<feature type="chain" id="PRO_5041295704" evidence="1">
    <location>
        <begin position="20"/>
        <end position="201"/>
    </location>
</feature>
<name>A0AA36H569_CYLNA</name>
<protein>
    <submittedName>
        <fullName evidence="2">Uncharacterized protein</fullName>
    </submittedName>
</protein>
<organism evidence="2 3">
    <name type="scientific">Cylicocyclus nassatus</name>
    <name type="common">Nematode worm</name>
    <dbReference type="NCBI Taxonomy" id="53992"/>
    <lineage>
        <taxon>Eukaryota</taxon>
        <taxon>Metazoa</taxon>
        <taxon>Ecdysozoa</taxon>
        <taxon>Nematoda</taxon>
        <taxon>Chromadorea</taxon>
        <taxon>Rhabditida</taxon>
        <taxon>Rhabditina</taxon>
        <taxon>Rhabditomorpha</taxon>
        <taxon>Strongyloidea</taxon>
        <taxon>Strongylidae</taxon>
        <taxon>Cylicocyclus</taxon>
    </lineage>
</organism>
<dbReference type="Proteomes" id="UP001176961">
    <property type="component" value="Unassembled WGS sequence"/>
</dbReference>
<dbReference type="EMBL" id="CATQJL010000305">
    <property type="protein sequence ID" value="CAJ0603975.1"/>
    <property type="molecule type" value="Genomic_DNA"/>
</dbReference>
<accession>A0AA36H569</accession>
<evidence type="ECO:0000256" key="1">
    <source>
        <dbReference type="SAM" id="SignalP"/>
    </source>
</evidence>
<evidence type="ECO:0000313" key="3">
    <source>
        <dbReference type="Proteomes" id="UP001176961"/>
    </source>
</evidence>
<feature type="signal peptide" evidence="1">
    <location>
        <begin position="1"/>
        <end position="19"/>
    </location>
</feature>
<reference evidence="2" key="1">
    <citation type="submission" date="2023-07" db="EMBL/GenBank/DDBJ databases">
        <authorList>
            <consortium name="CYATHOMIX"/>
        </authorList>
    </citation>
    <scope>NUCLEOTIDE SEQUENCE</scope>
    <source>
        <strain evidence="2">N/A</strain>
    </source>
</reference>
<keyword evidence="3" id="KW-1185">Reference proteome</keyword>
<keyword evidence="1" id="KW-0732">Signal</keyword>
<evidence type="ECO:0000313" key="2">
    <source>
        <dbReference type="EMBL" id="CAJ0603975.1"/>
    </source>
</evidence>
<comment type="caution">
    <text evidence="2">The sequence shown here is derived from an EMBL/GenBank/DDBJ whole genome shotgun (WGS) entry which is preliminary data.</text>
</comment>
<dbReference type="AlphaFoldDB" id="A0AA36H569"/>